<dbReference type="SUPFAM" id="SSF49452">
    <property type="entry name" value="Starch-binding domain-like"/>
    <property type="match status" value="1"/>
</dbReference>
<dbReference type="PROSITE" id="PS52016">
    <property type="entry name" value="TONB_DEPENDENT_REC_3"/>
    <property type="match status" value="1"/>
</dbReference>
<dbReference type="GO" id="GO:0015891">
    <property type="term" value="P:siderophore transport"/>
    <property type="evidence" value="ECO:0007669"/>
    <property type="project" value="InterPro"/>
</dbReference>
<dbReference type="PANTHER" id="PTHR32552:SF68">
    <property type="entry name" value="FERRICHROME OUTER MEMBRANE TRANSPORTER_PHAGE RECEPTOR"/>
    <property type="match status" value="1"/>
</dbReference>
<name>A0A1K1SHS9_9BACT</name>
<dbReference type="Pfam" id="PF07715">
    <property type="entry name" value="Plug"/>
    <property type="match status" value="1"/>
</dbReference>
<keyword evidence="4 14" id="KW-1134">Transmembrane beta strand</keyword>
<dbReference type="Proteomes" id="UP000183788">
    <property type="component" value="Unassembled WGS sequence"/>
</dbReference>
<dbReference type="NCBIfam" id="TIGR01783">
    <property type="entry name" value="TonB-siderophor"/>
    <property type="match status" value="1"/>
</dbReference>
<evidence type="ECO:0000256" key="9">
    <source>
        <dbReference type="ARBA" id="ARBA00023065"/>
    </source>
</evidence>
<evidence type="ECO:0000256" key="2">
    <source>
        <dbReference type="ARBA" id="ARBA00009810"/>
    </source>
</evidence>
<dbReference type="InterPro" id="IPR000531">
    <property type="entry name" value="Beta-barrel_TonB"/>
</dbReference>
<dbReference type="GO" id="GO:0030246">
    <property type="term" value="F:carbohydrate binding"/>
    <property type="evidence" value="ECO:0007669"/>
    <property type="project" value="InterPro"/>
</dbReference>
<evidence type="ECO:0000256" key="1">
    <source>
        <dbReference type="ARBA" id="ARBA00004571"/>
    </source>
</evidence>
<evidence type="ECO:0000259" key="16">
    <source>
        <dbReference type="Pfam" id="PF00593"/>
    </source>
</evidence>
<dbReference type="EMBL" id="FPIZ01000023">
    <property type="protein sequence ID" value="SFW83952.1"/>
    <property type="molecule type" value="Genomic_DNA"/>
</dbReference>
<keyword evidence="7" id="KW-0732">Signal</keyword>
<protein>
    <submittedName>
        <fullName evidence="18">Iron complex outermembrane recepter protein</fullName>
    </submittedName>
</protein>
<dbReference type="Gene3D" id="2.170.130.10">
    <property type="entry name" value="TonB-dependent receptor, plug domain"/>
    <property type="match status" value="1"/>
</dbReference>
<evidence type="ECO:0000256" key="7">
    <source>
        <dbReference type="ARBA" id="ARBA00022729"/>
    </source>
</evidence>
<feature type="domain" description="TonB-dependent receptor plug" evidence="17">
    <location>
        <begin position="158"/>
        <end position="252"/>
    </location>
</feature>
<evidence type="ECO:0000256" key="14">
    <source>
        <dbReference type="PROSITE-ProRule" id="PRU01360"/>
    </source>
</evidence>
<evidence type="ECO:0000313" key="19">
    <source>
        <dbReference type="Proteomes" id="UP000183788"/>
    </source>
</evidence>
<evidence type="ECO:0000256" key="11">
    <source>
        <dbReference type="ARBA" id="ARBA00023136"/>
    </source>
</evidence>
<dbReference type="InterPro" id="IPR010917">
    <property type="entry name" value="TonB_rcpt_CS"/>
</dbReference>
<evidence type="ECO:0000256" key="10">
    <source>
        <dbReference type="ARBA" id="ARBA00023077"/>
    </source>
</evidence>
<dbReference type="PROSITE" id="PS01156">
    <property type="entry name" value="TONB_DEPENDENT_REC_2"/>
    <property type="match status" value="1"/>
</dbReference>
<evidence type="ECO:0000256" key="4">
    <source>
        <dbReference type="ARBA" id="ARBA00022452"/>
    </source>
</evidence>
<dbReference type="GO" id="GO:0038023">
    <property type="term" value="F:signaling receptor activity"/>
    <property type="evidence" value="ECO:0007669"/>
    <property type="project" value="InterPro"/>
</dbReference>
<keyword evidence="12" id="KW-0675">Receptor</keyword>
<reference evidence="18 19" key="1">
    <citation type="submission" date="2016-11" db="EMBL/GenBank/DDBJ databases">
        <authorList>
            <person name="Jaros S."/>
            <person name="Januszkiewicz K."/>
            <person name="Wedrychowicz H."/>
        </authorList>
    </citation>
    <scope>NUCLEOTIDE SEQUENCE [LARGE SCALE GENOMIC DNA]</scope>
    <source>
        <strain evidence="18 19">DSM 784</strain>
    </source>
</reference>
<dbReference type="InterPro" id="IPR013784">
    <property type="entry name" value="Carb-bd-like_fold"/>
</dbReference>
<sequence length="829" mass="90848">MLKRINRLVFTFAAQTYTAMKSILLLFSAFLFLCTGILSANDLDGNGTIKGKITTTEGKPAGQVTVVLKGTKKSAVTDDDGTFSIHHVKPGTYTLQVRLVGYSTKEETITVSEDNTTQMTLSLEVSDTQLQEVEIATGRAKFGKKESEQIARLPIRNLENPQVYSSISKDLLKEQVVTNFDDALKNTPGLTKLWSSTGRPGDGAGYFSIRGFAVQPTMINGVPGLTNGGIDPANVERIEVIKGPSSTLFGSSFISFGGLLNIVTKRPYDHFGGEVAYTIGGYGLSRFTADVNAPLNEDKSAILRLNAAYHTEGSFQDAGFRKSFFVAPSLAFKANDRLSFLINAEIYNSESTNTMMLFMNRSRQLKARTPDQLHMDFNKSYTSNDLTYKNPTVNFYGQANYKISDSWTSQTNLSRSSRKSDGYYSYVMFLDQGAVAPSDSLASRFAYYQNATTTTTDIQQNFIGDFRIGGLRNRIVFGLDFNDQSTVNNNSASPRFDIVDVTNAKDASYGTLSRASVDAKLAGTTGSKNGNSAQVYSAYVSDVFNITDALLVMASVRVDRFESKGSTNYLTSTTTGKYGQTGVSPKFGIVYQVVKDQVSLFANYMNGFKNVAPVNNYSLPGYPDVLKPQQANQWEGGVKLDVLDHKLGFTASYYDIAVSNSTYSQSVTVGDTSYNVTVQNGTQKSKGVELEMAANPVPGLNIIAGYSYNDSKMTKSYYYQEGRRPVSAGPNTLVNMWAGYTFVQGDLKGLGAGFGGNYASENIITNDSRTGRFTLPSYVVLNATVFYNAPKYRVALKLDNLTNKEYFAGWSTLEKQLPRRLAASFAYKF</sequence>
<dbReference type="GO" id="GO:0015344">
    <property type="term" value="F:siderophore uptake transmembrane transporter activity"/>
    <property type="evidence" value="ECO:0007669"/>
    <property type="project" value="TreeGrafter"/>
</dbReference>
<dbReference type="AlphaFoldDB" id="A0A1K1SHS9"/>
<evidence type="ECO:0000256" key="12">
    <source>
        <dbReference type="ARBA" id="ARBA00023170"/>
    </source>
</evidence>
<dbReference type="Gene3D" id="2.40.170.20">
    <property type="entry name" value="TonB-dependent receptor, beta-barrel domain"/>
    <property type="match status" value="1"/>
</dbReference>
<dbReference type="Pfam" id="PF00593">
    <property type="entry name" value="TonB_dep_Rec_b-barrel"/>
    <property type="match status" value="1"/>
</dbReference>
<dbReference type="InterPro" id="IPR039426">
    <property type="entry name" value="TonB-dep_rcpt-like"/>
</dbReference>
<dbReference type="Pfam" id="PF13715">
    <property type="entry name" value="CarbopepD_reg_2"/>
    <property type="match status" value="1"/>
</dbReference>
<dbReference type="InterPro" id="IPR037066">
    <property type="entry name" value="Plug_dom_sf"/>
</dbReference>
<keyword evidence="11 14" id="KW-0472">Membrane</keyword>
<comment type="similarity">
    <text evidence="2 14 15">Belongs to the TonB-dependent receptor family.</text>
</comment>
<comment type="subcellular location">
    <subcellularLocation>
        <location evidence="1 14">Cell outer membrane</location>
        <topology evidence="1 14">Multi-pass membrane protein</topology>
    </subcellularLocation>
</comment>
<keyword evidence="5" id="KW-0410">Iron transport</keyword>
<evidence type="ECO:0000256" key="5">
    <source>
        <dbReference type="ARBA" id="ARBA00022496"/>
    </source>
</evidence>
<keyword evidence="9" id="KW-0406">Ion transport</keyword>
<proteinExistence type="inferred from homology"/>
<dbReference type="InterPro" id="IPR036942">
    <property type="entry name" value="Beta-barrel_TonB_sf"/>
</dbReference>
<gene>
    <name evidence="18" type="ORF">SAMN05661012_05485</name>
</gene>
<dbReference type="SUPFAM" id="SSF56935">
    <property type="entry name" value="Porins"/>
    <property type="match status" value="1"/>
</dbReference>
<evidence type="ECO:0000259" key="17">
    <source>
        <dbReference type="Pfam" id="PF07715"/>
    </source>
</evidence>
<evidence type="ECO:0000256" key="15">
    <source>
        <dbReference type="RuleBase" id="RU003357"/>
    </source>
</evidence>
<evidence type="ECO:0000256" key="3">
    <source>
        <dbReference type="ARBA" id="ARBA00022448"/>
    </source>
</evidence>
<feature type="domain" description="TonB-dependent receptor-like beta-barrel" evidence="16">
    <location>
        <begin position="380"/>
        <end position="801"/>
    </location>
</feature>
<dbReference type="InterPro" id="IPR010105">
    <property type="entry name" value="TonB_sidphr_rcpt"/>
</dbReference>
<keyword evidence="3 14" id="KW-0813">Transport</keyword>
<evidence type="ECO:0000256" key="6">
    <source>
        <dbReference type="ARBA" id="ARBA00022692"/>
    </source>
</evidence>
<dbReference type="PANTHER" id="PTHR32552">
    <property type="entry name" value="FERRICHROME IRON RECEPTOR-RELATED"/>
    <property type="match status" value="1"/>
</dbReference>
<keyword evidence="13 14" id="KW-0998">Cell outer membrane</keyword>
<keyword evidence="6 14" id="KW-0812">Transmembrane</keyword>
<dbReference type="GO" id="GO:0009279">
    <property type="term" value="C:cell outer membrane"/>
    <property type="evidence" value="ECO:0007669"/>
    <property type="project" value="UniProtKB-SubCell"/>
</dbReference>
<dbReference type="Gene3D" id="2.60.40.1120">
    <property type="entry name" value="Carboxypeptidase-like, regulatory domain"/>
    <property type="match status" value="1"/>
</dbReference>
<dbReference type="CDD" id="cd01347">
    <property type="entry name" value="ligand_gated_channel"/>
    <property type="match status" value="1"/>
</dbReference>
<organism evidence="18 19">
    <name type="scientific">Chitinophaga sancti</name>
    <dbReference type="NCBI Taxonomy" id="1004"/>
    <lineage>
        <taxon>Bacteria</taxon>
        <taxon>Pseudomonadati</taxon>
        <taxon>Bacteroidota</taxon>
        <taxon>Chitinophagia</taxon>
        <taxon>Chitinophagales</taxon>
        <taxon>Chitinophagaceae</taxon>
        <taxon>Chitinophaga</taxon>
    </lineage>
</organism>
<evidence type="ECO:0000256" key="8">
    <source>
        <dbReference type="ARBA" id="ARBA00023004"/>
    </source>
</evidence>
<dbReference type="STRING" id="1004.SAMN05661012_05485"/>
<accession>A0A1K1SHS9</accession>
<dbReference type="InterPro" id="IPR012910">
    <property type="entry name" value="Plug_dom"/>
</dbReference>
<evidence type="ECO:0000313" key="18">
    <source>
        <dbReference type="EMBL" id="SFW83952.1"/>
    </source>
</evidence>
<keyword evidence="8" id="KW-0408">Iron</keyword>
<keyword evidence="10 15" id="KW-0798">TonB box</keyword>
<evidence type="ECO:0000256" key="13">
    <source>
        <dbReference type="ARBA" id="ARBA00023237"/>
    </source>
</evidence>